<dbReference type="AlphaFoldDB" id="J0NH48"/>
<dbReference type="EMBL" id="AKFT01000064">
    <property type="protein sequence ID" value="EJF46424.1"/>
    <property type="molecule type" value="Genomic_DNA"/>
</dbReference>
<name>J0NH48_9ACTO</name>
<accession>J0NH48</accession>
<sequence length="194" mass="22084">MTRAKLLANRLGDVGLRSCQQDGETIGEVVPGCGGEWWTLLCDSGRKQFAEEVSALRSTCSNNEWKLLVADLAELLEAAQKGLLIFDTTNTRGEVCRPRGFKNCEDDKPRLDVQEVLELRIERTFNLDDRRRHLRLYYSEPSDQLGMLLHLYLAHKASRADGLAEQDCQIIEAQRRFNTWWPGRPDGAELILPL</sequence>
<proteinExistence type="predicted"/>
<evidence type="ECO:0000313" key="1">
    <source>
        <dbReference type="EMBL" id="EJF46424.1"/>
    </source>
</evidence>
<protein>
    <submittedName>
        <fullName evidence="1">Uncharacterized protein</fullName>
    </submittedName>
</protein>
<evidence type="ECO:0000313" key="2">
    <source>
        <dbReference type="Proteomes" id="UP000002941"/>
    </source>
</evidence>
<reference evidence="1 2" key="1">
    <citation type="submission" date="2012-05" db="EMBL/GenBank/DDBJ databases">
        <authorList>
            <person name="Harkins D.M."/>
            <person name="Madupu R."/>
            <person name="Durkin A.S."/>
            <person name="Torralba M."/>
            <person name="Methe B."/>
            <person name="Sutton G.G."/>
            <person name="Nelson K.E."/>
        </authorList>
    </citation>
    <scope>NUCLEOTIDE SEQUENCE [LARGE SCALE GENOMIC DNA]</scope>
    <source>
        <strain evidence="1 2">F0489</strain>
    </source>
</reference>
<dbReference type="PATRIC" id="fig|1125718.3.peg.902"/>
<dbReference type="Proteomes" id="UP000002941">
    <property type="component" value="Unassembled WGS sequence"/>
</dbReference>
<comment type="caution">
    <text evidence="1">The sequence shown here is derived from an EMBL/GenBank/DDBJ whole genome shotgun (WGS) entry which is preliminary data.</text>
</comment>
<organism evidence="1 2">
    <name type="scientific">Actinomyces massiliensis F0489</name>
    <dbReference type="NCBI Taxonomy" id="1125718"/>
    <lineage>
        <taxon>Bacteria</taxon>
        <taxon>Bacillati</taxon>
        <taxon>Actinomycetota</taxon>
        <taxon>Actinomycetes</taxon>
        <taxon>Actinomycetales</taxon>
        <taxon>Actinomycetaceae</taxon>
        <taxon>Actinomyces</taxon>
    </lineage>
</organism>
<gene>
    <name evidence="1" type="ORF">HMPREF1318_2630</name>
</gene>
<dbReference type="eggNOG" id="ENOG5031HR6">
    <property type="taxonomic scope" value="Bacteria"/>
</dbReference>
<keyword evidence="2" id="KW-1185">Reference proteome</keyword>